<comment type="catalytic activity">
    <reaction evidence="1 7">
        <text>[protein]-peptidylproline (omega=180) = [protein]-peptidylproline (omega=0)</text>
        <dbReference type="Rhea" id="RHEA:16237"/>
        <dbReference type="Rhea" id="RHEA-COMP:10747"/>
        <dbReference type="Rhea" id="RHEA-COMP:10748"/>
        <dbReference type="ChEBI" id="CHEBI:83833"/>
        <dbReference type="ChEBI" id="CHEBI:83834"/>
        <dbReference type="EC" id="5.2.1.8"/>
    </reaction>
</comment>
<keyword evidence="4 7" id="KW-0963">Cytoplasm</keyword>
<evidence type="ECO:0000256" key="1">
    <source>
        <dbReference type="ARBA" id="ARBA00000971"/>
    </source>
</evidence>
<evidence type="ECO:0000256" key="2">
    <source>
        <dbReference type="ARBA" id="ARBA00004496"/>
    </source>
</evidence>
<name>A0A6A0ABZ4_HAELA</name>
<comment type="function">
    <text evidence="7">PPIases accelerate the folding of proteins. It catalyzes the cis-trans isomerization of proline imidic peptide bonds in oligopeptides.</text>
</comment>
<evidence type="ECO:0000256" key="3">
    <source>
        <dbReference type="ARBA" id="ARBA00011019"/>
    </source>
</evidence>
<comment type="caution">
    <text evidence="9">The sequence shown here is derived from an EMBL/GenBank/DDBJ whole genome shotgun (WGS) entry which is preliminary data.</text>
</comment>
<evidence type="ECO:0000256" key="8">
    <source>
        <dbReference type="SAM" id="Coils"/>
    </source>
</evidence>
<organism evidence="9 10">
    <name type="scientific">Haematococcus lacustris</name>
    <name type="common">Green alga</name>
    <name type="synonym">Haematococcus pluvialis</name>
    <dbReference type="NCBI Taxonomy" id="44745"/>
    <lineage>
        <taxon>Eukaryota</taxon>
        <taxon>Viridiplantae</taxon>
        <taxon>Chlorophyta</taxon>
        <taxon>core chlorophytes</taxon>
        <taxon>Chlorophyceae</taxon>
        <taxon>CS clade</taxon>
        <taxon>Chlamydomonadales</taxon>
        <taxon>Haematococcaceae</taxon>
        <taxon>Haematococcus</taxon>
    </lineage>
</organism>
<keyword evidence="6 7" id="KW-0413">Isomerase</keyword>
<proteinExistence type="inferred from homology"/>
<dbReference type="GO" id="GO:0005737">
    <property type="term" value="C:cytoplasm"/>
    <property type="evidence" value="ECO:0007669"/>
    <property type="project" value="UniProtKB-SubCell"/>
</dbReference>
<gene>
    <name evidence="9" type="ORF">HaLaN_28054</name>
</gene>
<dbReference type="GO" id="GO:0008160">
    <property type="term" value="F:protein tyrosine phosphatase activator activity"/>
    <property type="evidence" value="ECO:0007669"/>
    <property type="project" value="TreeGrafter"/>
</dbReference>
<dbReference type="Proteomes" id="UP000485058">
    <property type="component" value="Unassembled WGS sequence"/>
</dbReference>
<dbReference type="PANTHER" id="PTHR10012:SF0">
    <property type="entry name" value="SERINE_THREONINE-PROTEIN PHOSPHATASE 2A ACTIVATOR"/>
    <property type="match status" value="1"/>
</dbReference>
<evidence type="ECO:0000256" key="7">
    <source>
        <dbReference type="RuleBase" id="RU361210"/>
    </source>
</evidence>
<evidence type="ECO:0000256" key="5">
    <source>
        <dbReference type="ARBA" id="ARBA00023110"/>
    </source>
</evidence>
<dbReference type="GO" id="GO:0003755">
    <property type="term" value="F:peptidyl-prolyl cis-trans isomerase activity"/>
    <property type="evidence" value="ECO:0007669"/>
    <property type="project" value="UniProtKB-KW"/>
</dbReference>
<evidence type="ECO:0000256" key="4">
    <source>
        <dbReference type="ARBA" id="ARBA00022490"/>
    </source>
</evidence>
<dbReference type="GO" id="GO:0005634">
    <property type="term" value="C:nucleus"/>
    <property type="evidence" value="ECO:0007669"/>
    <property type="project" value="TreeGrafter"/>
</dbReference>
<comment type="subcellular location">
    <subcellularLocation>
        <location evidence="2 7">Cytoplasm</location>
    </subcellularLocation>
</comment>
<sequence>MMVRIILKSKSCMTLAAGPLCCDGCLAHLCGQRVKKGPLQETSPMLCDISGVATWAKVNSGMIKMYQAEVLSKFPIMQHFLLGTLIPMPPPSSSVLCAMSAPVSPRKQESAAVWLELFSTVSTLAENIELCLQTFTPDSSIGEQKAVSAITKKRLLVKALQGLRQSKDGVQVLSEHLQALQAASQQWQKTMVFASKSHEELMEQLESTNRDLFLTTERMRTVEAQRSVAVKEADTQRHLLQQLEAERKALQGALNQRNEELDTAQFRQAELQAQVSSLLSRSEAAHASASDAEVARDRAIAALDGVRAEAAKAAANAERHQEVCSTGDSQAVAAKALARCHIATNSWHPRSLFHSGSYTSFQCQPL</sequence>
<comment type="similarity">
    <text evidence="3 7">Belongs to the PTPA-type PPIase family.</text>
</comment>
<dbReference type="Pfam" id="PF03095">
    <property type="entry name" value="PTPA"/>
    <property type="match status" value="1"/>
</dbReference>
<protein>
    <recommendedName>
        <fullName evidence="7">Serine/threonine-protein phosphatase 2A activator</fullName>
        <ecNumber evidence="7">5.2.1.8</ecNumber>
    </recommendedName>
    <alternativeName>
        <fullName evidence="7">Phosphotyrosyl phosphatase activator</fullName>
    </alternativeName>
</protein>
<evidence type="ECO:0000313" key="9">
    <source>
        <dbReference type="EMBL" id="GFH29407.1"/>
    </source>
</evidence>
<reference evidence="9 10" key="1">
    <citation type="submission" date="2020-02" db="EMBL/GenBank/DDBJ databases">
        <title>Draft genome sequence of Haematococcus lacustris strain NIES-144.</title>
        <authorList>
            <person name="Morimoto D."/>
            <person name="Nakagawa S."/>
            <person name="Yoshida T."/>
            <person name="Sawayama S."/>
        </authorList>
    </citation>
    <scope>NUCLEOTIDE SEQUENCE [LARGE SCALE GENOMIC DNA]</scope>
    <source>
        <strain evidence="9 10">NIES-144</strain>
    </source>
</reference>
<evidence type="ECO:0000313" key="10">
    <source>
        <dbReference type="Proteomes" id="UP000485058"/>
    </source>
</evidence>
<dbReference type="EC" id="5.2.1.8" evidence="7"/>
<evidence type="ECO:0000256" key="6">
    <source>
        <dbReference type="ARBA" id="ARBA00023235"/>
    </source>
</evidence>
<keyword evidence="8" id="KW-0175">Coiled coil</keyword>
<dbReference type="EMBL" id="BLLF01004331">
    <property type="protein sequence ID" value="GFH29407.1"/>
    <property type="molecule type" value="Genomic_DNA"/>
</dbReference>
<dbReference type="Gene3D" id="1.20.120.1150">
    <property type="match status" value="1"/>
</dbReference>
<dbReference type="GO" id="GO:0007052">
    <property type="term" value="P:mitotic spindle organization"/>
    <property type="evidence" value="ECO:0007669"/>
    <property type="project" value="TreeGrafter"/>
</dbReference>
<dbReference type="PANTHER" id="PTHR10012">
    <property type="entry name" value="SERINE/THREONINE-PROTEIN PHOSPHATASE 2A REGULATORY SUBUNIT B"/>
    <property type="match status" value="1"/>
</dbReference>
<dbReference type="InterPro" id="IPR037218">
    <property type="entry name" value="PTPA_sf"/>
</dbReference>
<dbReference type="AlphaFoldDB" id="A0A6A0ABZ4"/>
<feature type="coiled-coil region" evidence="8">
    <location>
        <begin position="233"/>
        <end position="274"/>
    </location>
</feature>
<keyword evidence="5 7" id="KW-0697">Rotamase</keyword>
<accession>A0A6A0ABZ4</accession>
<keyword evidence="10" id="KW-1185">Reference proteome</keyword>
<dbReference type="GO" id="GO:0000159">
    <property type="term" value="C:protein phosphatase type 2A complex"/>
    <property type="evidence" value="ECO:0007669"/>
    <property type="project" value="TreeGrafter"/>
</dbReference>
<dbReference type="InterPro" id="IPR043170">
    <property type="entry name" value="PTPA_C_lid"/>
</dbReference>
<dbReference type="InterPro" id="IPR004327">
    <property type="entry name" value="Phstyr_phstse_ac"/>
</dbReference>
<dbReference type="SUPFAM" id="SSF140984">
    <property type="entry name" value="PTPA-like"/>
    <property type="match status" value="1"/>
</dbReference>